<proteinExistence type="predicted"/>
<sequence>MAIFPSFYVGCFIFGTSFVSYLYLKRYEPRSLSRFFICFVCVPCLLATGLVSHFVSFLRAFTVCILSYNALLLGYATVYRLSIFHPLAQYPGPLLPRVSKLRSSYVCAQGRQHVYYQRLHEQYGDFVRVGPNELSIRDASAIPEVLGVGGLPKGPFWDDRPNSGPTLISRRDPVEHARRRKPWNRGFTSAAVRDYEDIVIKRSQQLVERLDGLVQELKDGGNGNWVALDMGAWMSYFSTDLMGDMVFGGGFELVRDGKDSEGIWELMESALETSAIIAHVPWLFLFVQVVPSLQALVDRVQEFARRNVIKRMAMGAQRKDLYFHLSDEEKHESIPPSFEELTADGTLAIVAGSDTSATVLTALFYYLVRRPAAYKRLQEEIDFVFPRGVETTDAAKLSDMTWLNGCINEASRLVPPVPSGGQRTVLRGAGPKVIGKHVVPEGTQVFVHTYSIHRDPRNFSSPDVFLPERWLSRIPQEITAHNPAALFPFSYGPENCAGKSLALLEMRMVVCWLLQQFELQPPGDSDGRLPFDEWETALRDFYVMQKPPLWLKLRRRQ</sequence>
<protein>
    <submittedName>
        <fullName evidence="1">Cytochrome P450</fullName>
    </submittedName>
</protein>
<comment type="caution">
    <text evidence="1">The sequence shown here is derived from an EMBL/GenBank/DDBJ whole genome shotgun (WGS) entry which is preliminary data.</text>
</comment>
<keyword evidence="2" id="KW-1185">Reference proteome</keyword>
<evidence type="ECO:0000313" key="1">
    <source>
        <dbReference type="EMBL" id="KAI0067778.1"/>
    </source>
</evidence>
<reference evidence="1" key="1">
    <citation type="submission" date="2021-03" db="EMBL/GenBank/DDBJ databases">
        <authorList>
            <consortium name="DOE Joint Genome Institute"/>
            <person name="Ahrendt S."/>
            <person name="Looney B.P."/>
            <person name="Miyauchi S."/>
            <person name="Morin E."/>
            <person name="Drula E."/>
            <person name="Courty P.E."/>
            <person name="Chicoki N."/>
            <person name="Fauchery L."/>
            <person name="Kohler A."/>
            <person name="Kuo A."/>
            <person name="Labutti K."/>
            <person name="Pangilinan J."/>
            <person name="Lipzen A."/>
            <person name="Riley R."/>
            <person name="Andreopoulos W."/>
            <person name="He G."/>
            <person name="Johnson J."/>
            <person name="Barry K.W."/>
            <person name="Grigoriev I.V."/>
            <person name="Nagy L."/>
            <person name="Hibbett D."/>
            <person name="Henrissat B."/>
            <person name="Matheny P.B."/>
            <person name="Labbe J."/>
            <person name="Martin F."/>
        </authorList>
    </citation>
    <scope>NUCLEOTIDE SEQUENCE</scope>
    <source>
        <strain evidence="1">HHB10654</strain>
    </source>
</reference>
<evidence type="ECO:0000313" key="2">
    <source>
        <dbReference type="Proteomes" id="UP000814140"/>
    </source>
</evidence>
<accession>A0ACB8TH78</accession>
<name>A0ACB8TH78_9AGAM</name>
<reference evidence="1" key="2">
    <citation type="journal article" date="2022" name="New Phytol.">
        <title>Evolutionary transition to the ectomycorrhizal habit in the genomes of a hyperdiverse lineage of mushroom-forming fungi.</title>
        <authorList>
            <person name="Looney B."/>
            <person name="Miyauchi S."/>
            <person name="Morin E."/>
            <person name="Drula E."/>
            <person name="Courty P.E."/>
            <person name="Kohler A."/>
            <person name="Kuo A."/>
            <person name="LaButti K."/>
            <person name="Pangilinan J."/>
            <person name="Lipzen A."/>
            <person name="Riley R."/>
            <person name="Andreopoulos W."/>
            <person name="He G."/>
            <person name="Johnson J."/>
            <person name="Nolan M."/>
            <person name="Tritt A."/>
            <person name="Barry K.W."/>
            <person name="Grigoriev I.V."/>
            <person name="Nagy L.G."/>
            <person name="Hibbett D."/>
            <person name="Henrissat B."/>
            <person name="Matheny P.B."/>
            <person name="Labbe J."/>
            <person name="Martin F.M."/>
        </authorList>
    </citation>
    <scope>NUCLEOTIDE SEQUENCE</scope>
    <source>
        <strain evidence="1">HHB10654</strain>
    </source>
</reference>
<gene>
    <name evidence="1" type="ORF">BV25DRAFT_1819201</name>
</gene>
<dbReference type="EMBL" id="MU277189">
    <property type="protein sequence ID" value="KAI0067778.1"/>
    <property type="molecule type" value="Genomic_DNA"/>
</dbReference>
<organism evidence="1 2">
    <name type="scientific">Artomyces pyxidatus</name>
    <dbReference type="NCBI Taxonomy" id="48021"/>
    <lineage>
        <taxon>Eukaryota</taxon>
        <taxon>Fungi</taxon>
        <taxon>Dikarya</taxon>
        <taxon>Basidiomycota</taxon>
        <taxon>Agaricomycotina</taxon>
        <taxon>Agaricomycetes</taxon>
        <taxon>Russulales</taxon>
        <taxon>Auriscalpiaceae</taxon>
        <taxon>Artomyces</taxon>
    </lineage>
</organism>
<dbReference type="Proteomes" id="UP000814140">
    <property type="component" value="Unassembled WGS sequence"/>
</dbReference>